<evidence type="ECO:0000256" key="2">
    <source>
        <dbReference type="ARBA" id="ARBA00022908"/>
    </source>
</evidence>
<protein>
    <submittedName>
        <fullName evidence="9">Integrase</fullName>
    </submittedName>
</protein>
<dbReference type="InterPro" id="IPR050090">
    <property type="entry name" value="Tyrosine_recombinase_XerCD"/>
</dbReference>
<dbReference type="SUPFAM" id="SSF56349">
    <property type="entry name" value="DNA breaking-rejoining enzymes"/>
    <property type="match status" value="1"/>
</dbReference>
<evidence type="ECO:0000259" key="7">
    <source>
        <dbReference type="PROSITE" id="PS51898"/>
    </source>
</evidence>
<feature type="region of interest" description="Disordered" evidence="6">
    <location>
        <begin position="1"/>
        <end position="70"/>
    </location>
</feature>
<keyword evidence="4" id="KW-0233">DNA recombination</keyword>
<dbReference type="Pfam" id="PF00589">
    <property type="entry name" value="Phage_integrase"/>
    <property type="match status" value="1"/>
</dbReference>
<feature type="domain" description="Core-binding (CB)" evidence="8">
    <location>
        <begin position="130"/>
        <end position="234"/>
    </location>
</feature>
<evidence type="ECO:0000256" key="4">
    <source>
        <dbReference type="ARBA" id="ARBA00023172"/>
    </source>
</evidence>
<dbReference type="InterPro" id="IPR002104">
    <property type="entry name" value="Integrase_catalytic"/>
</dbReference>
<evidence type="ECO:0000256" key="3">
    <source>
        <dbReference type="ARBA" id="ARBA00023125"/>
    </source>
</evidence>
<dbReference type="GO" id="GO:0003677">
    <property type="term" value="F:DNA binding"/>
    <property type="evidence" value="ECO:0007669"/>
    <property type="project" value="UniProtKB-UniRule"/>
</dbReference>
<dbReference type="InterPro" id="IPR013762">
    <property type="entry name" value="Integrase-like_cat_sf"/>
</dbReference>
<accession>A0A853BVT7</accession>
<dbReference type="InterPro" id="IPR044068">
    <property type="entry name" value="CB"/>
</dbReference>
<dbReference type="InterPro" id="IPR011010">
    <property type="entry name" value="DNA_brk_join_enz"/>
</dbReference>
<dbReference type="GO" id="GO:0006310">
    <property type="term" value="P:DNA recombination"/>
    <property type="evidence" value="ECO:0007669"/>
    <property type="project" value="UniProtKB-KW"/>
</dbReference>
<sequence>MAREGSTFKRCSCRHPQTGKPLGTACPKLKRPDGRWNPGHGSWGYQIELPPTTTGRRRQARRTGLGSQDAARQELDHIKDLLGLAHGEEHTAARIADLIKEALNRHRPLPGTEEVRARTSAGAAHRDRIPTVAEWLDEWLAGKRKLADSTRLSYQGHITNHLAPHIGWVRLDKLAVGHLQAMFDAIEETNAHIRACRASSDPRLRASVRGRRVVSLSTQHRIRATLRSALSTALARPDLPVQFNVASHLELDAAPRPKPVVWTPERLKRYRATGTVPARVMVWTPEQTAAFLERALRHRLYALFHLVAFKGLRRGEAVALGYDDLDLSAGTADISRQTVQLGWKTITTQPKTAAGIRTITLDTETVKVLKAWRNRHHRERLAAGDCWSDTGLVFTHPDGTALQPSWVSDQFTRLAAEADLPPITLHGLRHGAASLSLAAGVDVKVVSAELGHSTTYFTQDTYQTVFPEVARAAAEATAALVPLRRAPSAPRSRG</sequence>
<dbReference type="InterPro" id="IPR004107">
    <property type="entry name" value="Integrase_SAM-like_N"/>
</dbReference>
<evidence type="ECO:0000256" key="6">
    <source>
        <dbReference type="SAM" id="MobiDB-lite"/>
    </source>
</evidence>
<dbReference type="RefSeq" id="WP_179769493.1">
    <property type="nucleotide sequence ID" value="NZ_JACCFO010000001.1"/>
</dbReference>
<dbReference type="CDD" id="cd01189">
    <property type="entry name" value="INT_ICEBs1_C_like"/>
    <property type="match status" value="1"/>
</dbReference>
<dbReference type="GO" id="GO:0015074">
    <property type="term" value="P:DNA integration"/>
    <property type="evidence" value="ECO:0007669"/>
    <property type="project" value="UniProtKB-KW"/>
</dbReference>
<dbReference type="Gene3D" id="1.10.443.10">
    <property type="entry name" value="Intergrase catalytic core"/>
    <property type="match status" value="1"/>
</dbReference>
<comment type="similarity">
    <text evidence="1">Belongs to the 'phage' integrase family.</text>
</comment>
<feature type="domain" description="Tyr recombinase" evidence="7">
    <location>
        <begin position="278"/>
        <end position="475"/>
    </location>
</feature>
<keyword evidence="3 5" id="KW-0238">DNA-binding</keyword>
<keyword evidence="2" id="KW-0229">DNA integration</keyword>
<proteinExistence type="inferred from homology"/>
<evidence type="ECO:0000313" key="10">
    <source>
        <dbReference type="Proteomes" id="UP000575985"/>
    </source>
</evidence>
<name>A0A853BVT7_9ACTN</name>
<dbReference type="PANTHER" id="PTHR30349:SF41">
    <property type="entry name" value="INTEGRASE_RECOMBINASE PROTEIN MJ0367-RELATED"/>
    <property type="match status" value="1"/>
</dbReference>
<keyword evidence="10" id="KW-1185">Reference proteome</keyword>
<gene>
    <name evidence="9" type="ORF">HNR12_004599</name>
</gene>
<evidence type="ECO:0000256" key="5">
    <source>
        <dbReference type="PROSITE-ProRule" id="PRU01248"/>
    </source>
</evidence>
<dbReference type="AlphaFoldDB" id="A0A853BVT7"/>
<dbReference type="InterPro" id="IPR010998">
    <property type="entry name" value="Integrase_recombinase_N"/>
</dbReference>
<dbReference type="PROSITE" id="PS51900">
    <property type="entry name" value="CB"/>
    <property type="match status" value="1"/>
</dbReference>
<dbReference type="PROSITE" id="PS51898">
    <property type="entry name" value="TYR_RECOMBINASE"/>
    <property type="match status" value="1"/>
</dbReference>
<evidence type="ECO:0000259" key="8">
    <source>
        <dbReference type="PROSITE" id="PS51900"/>
    </source>
</evidence>
<dbReference type="EMBL" id="JACCFO010000001">
    <property type="protein sequence ID" value="NYI98322.1"/>
    <property type="molecule type" value="Genomic_DNA"/>
</dbReference>
<organism evidence="9 10">
    <name type="scientific">Streptomonospora nanhaiensis</name>
    <dbReference type="NCBI Taxonomy" id="1323731"/>
    <lineage>
        <taxon>Bacteria</taxon>
        <taxon>Bacillati</taxon>
        <taxon>Actinomycetota</taxon>
        <taxon>Actinomycetes</taxon>
        <taxon>Streptosporangiales</taxon>
        <taxon>Nocardiopsidaceae</taxon>
        <taxon>Streptomonospora</taxon>
    </lineage>
</organism>
<dbReference type="Pfam" id="PF14659">
    <property type="entry name" value="Phage_int_SAM_3"/>
    <property type="match status" value="1"/>
</dbReference>
<dbReference type="PANTHER" id="PTHR30349">
    <property type="entry name" value="PHAGE INTEGRASE-RELATED"/>
    <property type="match status" value="1"/>
</dbReference>
<comment type="caution">
    <text evidence="9">The sequence shown here is derived from an EMBL/GenBank/DDBJ whole genome shotgun (WGS) entry which is preliminary data.</text>
</comment>
<evidence type="ECO:0000256" key="1">
    <source>
        <dbReference type="ARBA" id="ARBA00008857"/>
    </source>
</evidence>
<evidence type="ECO:0000313" key="9">
    <source>
        <dbReference type="EMBL" id="NYI98322.1"/>
    </source>
</evidence>
<dbReference type="Proteomes" id="UP000575985">
    <property type="component" value="Unassembled WGS sequence"/>
</dbReference>
<reference evidence="9 10" key="1">
    <citation type="submission" date="2020-07" db="EMBL/GenBank/DDBJ databases">
        <title>Sequencing the genomes of 1000 actinobacteria strains.</title>
        <authorList>
            <person name="Klenk H.-P."/>
        </authorList>
    </citation>
    <scope>NUCLEOTIDE SEQUENCE [LARGE SCALE GENOMIC DNA]</scope>
    <source>
        <strain evidence="9 10">DSM 45927</strain>
    </source>
</reference>
<dbReference type="Gene3D" id="1.10.150.130">
    <property type="match status" value="1"/>
</dbReference>